<dbReference type="Proteomes" id="UP001230188">
    <property type="component" value="Unassembled WGS sequence"/>
</dbReference>
<proteinExistence type="predicted"/>
<dbReference type="AlphaFoldDB" id="A0AAD7UHS7"/>
<accession>A0AAD7UHS7</accession>
<evidence type="ECO:0000313" key="1">
    <source>
        <dbReference type="EMBL" id="KAJ8605337.1"/>
    </source>
</evidence>
<protein>
    <submittedName>
        <fullName evidence="1">Uncharacterized protein</fullName>
    </submittedName>
</protein>
<dbReference type="Pfam" id="PF05981">
    <property type="entry name" value="CreA"/>
    <property type="match status" value="1"/>
</dbReference>
<dbReference type="PANTHER" id="PTHR37952">
    <property type="match status" value="1"/>
</dbReference>
<reference evidence="1" key="1">
    <citation type="submission" date="2023-01" db="EMBL/GenBank/DDBJ databases">
        <title>Metagenome sequencing of chrysophaentin producing Chrysophaeum taylorii.</title>
        <authorList>
            <person name="Davison J."/>
            <person name="Bewley C."/>
        </authorList>
    </citation>
    <scope>NUCLEOTIDE SEQUENCE</scope>
    <source>
        <strain evidence="1">NIES-1699</strain>
    </source>
</reference>
<name>A0AAD7UHS7_9STRA</name>
<dbReference type="PANTHER" id="PTHR37952:SF2">
    <property type="entry name" value="PROTEIN CREA"/>
    <property type="match status" value="1"/>
</dbReference>
<dbReference type="EMBL" id="JAQMWT010000316">
    <property type="protein sequence ID" value="KAJ8605337.1"/>
    <property type="molecule type" value="Genomic_DNA"/>
</dbReference>
<dbReference type="InterPro" id="IPR010292">
    <property type="entry name" value="Uncharacterised_CreA"/>
</dbReference>
<keyword evidence="2" id="KW-1185">Reference proteome</keyword>
<organism evidence="1 2">
    <name type="scientific">Chrysophaeum taylorii</name>
    <dbReference type="NCBI Taxonomy" id="2483200"/>
    <lineage>
        <taxon>Eukaryota</taxon>
        <taxon>Sar</taxon>
        <taxon>Stramenopiles</taxon>
        <taxon>Ochrophyta</taxon>
        <taxon>Pelagophyceae</taxon>
        <taxon>Pelagomonadales</taxon>
        <taxon>Pelagomonadaceae</taxon>
        <taxon>Chrysophaeum</taxon>
    </lineage>
</organism>
<evidence type="ECO:0000313" key="2">
    <source>
        <dbReference type="Proteomes" id="UP001230188"/>
    </source>
</evidence>
<gene>
    <name evidence="1" type="ORF">CTAYLR_002391</name>
</gene>
<comment type="caution">
    <text evidence="1">The sequence shown here is derived from an EMBL/GenBank/DDBJ whole genome shotgun (WGS) entry which is preliminary data.</text>
</comment>
<sequence>MLIFLATAAALQPAQQPLAKAIAKSAATAALAALAVAPAIAADKRSIGAISGSGFVFKDRLIVDAFEDPKIEGVTIYLSDFERPVTERLSKNFFSDPSQAGLSCVRRSKPLVVGDLSKSSEGEEIVSEARSLLFKSLRVRRIYDQEANTAVYVAYSTRLNKDDDANKARFSSSLCAISLDS</sequence>